<gene>
    <name evidence="1" type="ORF">BN12_20029</name>
</gene>
<name>A0A077LUZ4_9MICO</name>
<protein>
    <submittedName>
        <fullName evidence="1">Uncharacterized protein</fullName>
    </submittedName>
</protein>
<comment type="caution">
    <text evidence="1">The sequence shown here is derived from an EMBL/GenBank/DDBJ whole genome shotgun (WGS) entry which is preliminary data.</text>
</comment>
<organism evidence="1 2">
    <name type="scientific">Nostocoides japonicum T1-X7</name>
    <dbReference type="NCBI Taxonomy" id="1194083"/>
    <lineage>
        <taxon>Bacteria</taxon>
        <taxon>Bacillati</taxon>
        <taxon>Actinomycetota</taxon>
        <taxon>Actinomycetes</taxon>
        <taxon>Micrococcales</taxon>
        <taxon>Intrasporangiaceae</taxon>
        <taxon>Nostocoides</taxon>
    </lineage>
</organism>
<dbReference type="AlphaFoldDB" id="A0A077LUZ4"/>
<evidence type="ECO:0000313" key="2">
    <source>
        <dbReference type="Proteomes" id="UP000035721"/>
    </source>
</evidence>
<accession>A0A077LUZ4</accession>
<sequence length="58" mass="6342">MQAGDGPGSWDSLAAPAFRREAVRWACSTKSRHGRVSGATDRFPAWGRALLVFCLARH</sequence>
<dbReference type="Proteomes" id="UP000035721">
    <property type="component" value="Unassembled WGS sequence"/>
</dbReference>
<reference evidence="1 2" key="1">
    <citation type="journal article" date="2013" name="ISME J.">
        <title>A metabolic model for members of the genus Tetrasphaera involved in enhanced biological phosphorus removal.</title>
        <authorList>
            <person name="Kristiansen R."/>
            <person name="Nguyen H.T.T."/>
            <person name="Saunders A.M."/>
            <person name="Nielsen J.L."/>
            <person name="Wimmer R."/>
            <person name="Le V.Q."/>
            <person name="McIlroy S.J."/>
            <person name="Petrovski S."/>
            <person name="Seviour R.J."/>
            <person name="Calteau A."/>
            <person name="Nielsen K.L."/>
            <person name="Nielsen P.H."/>
        </authorList>
    </citation>
    <scope>NUCLEOTIDE SEQUENCE [LARGE SCALE GENOMIC DNA]</scope>
    <source>
        <strain evidence="1 2">T1-X7</strain>
    </source>
</reference>
<keyword evidence="2" id="KW-1185">Reference proteome</keyword>
<evidence type="ECO:0000313" key="1">
    <source>
        <dbReference type="EMBL" id="CCH77486.1"/>
    </source>
</evidence>
<proteinExistence type="predicted"/>
<dbReference type="EMBL" id="CAJB01000112">
    <property type="protein sequence ID" value="CCH77486.1"/>
    <property type="molecule type" value="Genomic_DNA"/>
</dbReference>